<name>A0AAE4JH14_9EURY</name>
<dbReference type="Proteomes" id="UP001253439">
    <property type="component" value="Unassembled WGS sequence"/>
</dbReference>
<comment type="caution">
    <text evidence="1">The sequence shown here is derived from an EMBL/GenBank/DDBJ whole genome shotgun (WGS) entry which is preliminary data.</text>
</comment>
<reference evidence="1 2" key="1">
    <citation type="submission" date="2022-06" db="EMBL/GenBank/DDBJ databases">
        <title>Haloarcula sp. a new haloarchaeum isolate from saline soil.</title>
        <authorList>
            <person name="Strakova D."/>
            <person name="Galisteo C."/>
            <person name="Sanchez-Porro C."/>
            <person name="Ventosa A."/>
        </authorList>
    </citation>
    <scope>NUCLEOTIDE SEQUENCE [LARGE SCALE GENOMIC DNA]</scope>
    <source>
        <strain evidence="1 2">S1AR25-5A</strain>
    </source>
</reference>
<evidence type="ECO:0000313" key="1">
    <source>
        <dbReference type="EMBL" id="MDS0222067.1"/>
    </source>
</evidence>
<evidence type="ECO:0008006" key="3">
    <source>
        <dbReference type="Google" id="ProtNLM"/>
    </source>
</evidence>
<proteinExistence type="predicted"/>
<evidence type="ECO:0000313" key="2">
    <source>
        <dbReference type="Proteomes" id="UP001253439"/>
    </source>
</evidence>
<dbReference type="AlphaFoldDB" id="A0AAE4JH14"/>
<keyword evidence="2" id="KW-1185">Reference proteome</keyword>
<dbReference type="EMBL" id="JAMQOM010000004">
    <property type="protein sequence ID" value="MDS0222067.1"/>
    <property type="molecule type" value="Genomic_DNA"/>
</dbReference>
<gene>
    <name evidence="1" type="ORF">NDI54_11980</name>
</gene>
<organism evidence="1 2">
    <name type="scientific">Haloarcula terrestris</name>
    <dbReference type="NCBI Taxonomy" id="2950533"/>
    <lineage>
        <taxon>Archaea</taxon>
        <taxon>Methanobacteriati</taxon>
        <taxon>Methanobacteriota</taxon>
        <taxon>Stenosarchaea group</taxon>
        <taxon>Halobacteria</taxon>
        <taxon>Halobacteriales</taxon>
        <taxon>Haloarculaceae</taxon>
        <taxon>Haloarcula</taxon>
    </lineage>
</organism>
<sequence length="137" mass="15324">MADIHYQKATQVVGRWDDVFSAITAEPRRQLIVALLDAPPDETVPLPESAANPNIPLDPDDLRRDLYHRHLPKLADLGFITWDTEPLVAGRGPRFEEVAVVFECLQSDAAALPDSLVFGCERLEQERQRHIKDASTG</sequence>
<accession>A0AAE4JH14</accession>
<protein>
    <recommendedName>
        <fullName evidence="3">ArsR family transcriptional regulator</fullName>
    </recommendedName>
</protein>
<dbReference type="RefSeq" id="WP_310896690.1">
    <property type="nucleotide sequence ID" value="NZ_JAMQOM010000004.1"/>
</dbReference>